<feature type="compositionally biased region" description="Low complexity" evidence="1">
    <location>
        <begin position="344"/>
        <end position="355"/>
    </location>
</feature>
<sequence length="896" mass="93290">EEEVSINVDALVNDTDFPIPPKPLTIGSQTLEQPRRATPTIPPGFTAPAVPKLPDHSSLPMSRTTSTNILPAVPVIPLTPLRAATPVKSKEREKEKKTVQTPEAAVSQSTSNAVPVASRKIETPTKSGRKGSTKSQGSVEVSKRKKAEEASPFVDEKAKGSSSVPPEHKSPAKDAVGKGTPKGKASSKKFQISVPPEPSASKDVTSESALSATISSSFKRQHPGKLDIAAATKLPEADVSFAVSLPRSDTQQKSMRTVSLAVSGSVPASPAATSTGSPIKRTSAPRTLRVVQTPRTEIPPPLSAVSTTSLPHFPTVDKLRSRQASIASINLPGTPASEMISEDASVTSTSVSRASSPPPIGGKVGTAPVRKKTKSQAKKDRQDRARQIAEEEAMALEENVKSDQETIHAPIVGRKKKAKKPSSSVPKTAAAPIKSQPPSPKSAIVEEEEDGREDESAPVSEPSKPSITKASVSSPRKAPSPPKPELLDDTELFREKPQPTPQSILAELQKTGELLVSTLEFFKPLTASLAHAARTSQPAIGAAPPDLKIHFSENDLDALARKKPVRLRAQDPKSDSRTLITPQGKFFWGLTQELEEKALELEKQIEELKGSACFHSRKRSPEVHSHHAASAHAQSKDVLPAIATALKEAGAKLSKSASSSSSSPLPKLDPASTLLGSTSVALPGAPLEPKTSSALPSHGGPNSQFQSQNMQTPADAIAYLNQFVLPKSDNPPIPRKEMDAVGGPPGSGLANMTVNLPKMAKAARVVAGGGVGGGDIEGIGSMAADLLGGVVVQGLEALVGAGLGFNGMGGDLGLGVDARGNVTLGGAGVDASSLVGAFESEYGSGSFGHAGYGASVLGMEEAEMAMSAARKDHEALEKKLGAVMKRNKKMVGGVGK</sequence>
<feature type="compositionally biased region" description="Basic and acidic residues" evidence="1">
    <location>
        <begin position="88"/>
        <end position="98"/>
    </location>
</feature>
<dbReference type="Proteomes" id="UP000799779">
    <property type="component" value="Unassembled WGS sequence"/>
</dbReference>
<feature type="compositionally biased region" description="Basic and acidic residues" evidence="1">
    <location>
        <begin position="166"/>
        <end position="176"/>
    </location>
</feature>
<feature type="non-terminal residue" evidence="2">
    <location>
        <position position="1"/>
    </location>
</feature>
<gene>
    <name evidence="2" type="ORF">P154DRAFT_432027</name>
</gene>
<dbReference type="OrthoDB" id="1923159at2759"/>
<keyword evidence="3" id="KW-1185">Reference proteome</keyword>
<evidence type="ECO:0000256" key="1">
    <source>
        <dbReference type="SAM" id="MobiDB-lite"/>
    </source>
</evidence>
<evidence type="ECO:0000313" key="3">
    <source>
        <dbReference type="Proteomes" id="UP000799779"/>
    </source>
</evidence>
<proteinExistence type="predicted"/>
<feature type="compositionally biased region" description="Basic and acidic residues" evidence="1">
    <location>
        <begin position="146"/>
        <end position="159"/>
    </location>
</feature>
<feature type="compositionally biased region" description="Polar residues" evidence="1">
    <location>
        <begin position="690"/>
        <end position="708"/>
    </location>
</feature>
<feature type="region of interest" description="Disordered" evidence="1">
    <location>
        <begin position="330"/>
        <end position="504"/>
    </location>
</feature>
<feature type="compositionally biased region" description="Low complexity" evidence="1">
    <location>
        <begin position="261"/>
        <end position="277"/>
    </location>
</feature>
<feature type="compositionally biased region" description="Polar residues" evidence="1">
    <location>
        <begin position="59"/>
        <end position="69"/>
    </location>
</feature>
<evidence type="ECO:0000313" key="2">
    <source>
        <dbReference type="EMBL" id="KAF2001953.1"/>
    </source>
</evidence>
<dbReference type="AlphaFoldDB" id="A0A6A5WJC9"/>
<organism evidence="2 3">
    <name type="scientific">Amniculicola lignicola CBS 123094</name>
    <dbReference type="NCBI Taxonomy" id="1392246"/>
    <lineage>
        <taxon>Eukaryota</taxon>
        <taxon>Fungi</taxon>
        <taxon>Dikarya</taxon>
        <taxon>Ascomycota</taxon>
        <taxon>Pezizomycotina</taxon>
        <taxon>Dothideomycetes</taxon>
        <taxon>Pleosporomycetidae</taxon>
        <taxon>Pleosporales</taxon>
        <taxon>Amniculicolaceae</taxon>
        <taxon>Amniculicola</taxon>
    </lineage>
</organism>
<name>A0A6A5WJC9_9PLEO</name>
<accession>A0A6A5WJC9</accession>
<feature type="region of interest" description="Disordered" evidence="1">
    <location>
        <begin position="676"/>
        <end position="708"/>
    </location>
</feature>
<feature type="region of interest" description="Disordered" evidence="1">
    <location>
        <begin position="13"/>
        <end position="223"/>
    </location>
</feature>
<dbReference type="EMBL" id="ML977580">
    <property type="protein sequence ID" value="KAF2001953.1"/>
    <property type="molecule type" value="Genomic_DNA"/>
</dbReference>
<reference evidence="2" key="1">
    <citation type="journal article" date="2020" name="Stud. Mycol.">
        <title>101 Dothideomycetes genomes: a test case for predicting lifestyles and emergence of pathogens.</title>
        <authorList>
            <person name="Haridas S."/>
            <person name="Albert R."/>
            <person name="Binder M."/>
            <person name="Bloem J."/>
            <person name="Labutti K."/>
            <person name="Salamov A."/>
            <person name="Andreopoulos B."/>
            <person name="Baker S."/>
            <person name="Barry K."/>
            <person name="Bills G."/>
            <person name="Bluhm B."/>
            <person name="Cannon C."/>
            <person name="Castanera R."/>
            <person name="Culley D."/>
            <person name="Daum C."/>
            <person name="Ezra D."/>
            <person name="Gonzalez J."/>
            <person name="Henrissat B."/>
            <person name="Kuo A."/>
            <person name="Liang C."/>
            <person name="Lipzen A."/>
            <person name="Lutzoni F."/>
            <person name="Magnuson J."/>
            <person name="Mondo S."/>
            <person name="Nolan M."/>
            <person name="Ohm R."/>
            <person name="Pangilinan J."/>
            <person name="Park H.-J."/>
            <person name="Ramirez L."/>
            <person name="Alfaro M."/>
            <person name="Sun H."/>
            <person name="Tritt A."/>
            <person name="Yoshinaga Y."/>
            <person name="Zwiers L.-H."/>
            <person name="Turgeon B."/>
            <person name="Goodwin S."/>
            <person name="Spatafora J."/>
            <person name="Crous P."/>
            <person name="Grigoriev I."/>
        </authorList>
    </citation>
    <scope>NUCLEOTIDE SEQUENCE</scope>
    <source>
        <strain evidence="2">CBS 123094</strain>
    </source>
</reference>
<feature type="compositionally biased region" description="Low complexity" evidence="1">
    <location>
        <begin position="206"/>
        <end position="217"/>
    </location>
</feature>
<feature type="compositionally biased region" description="Low complexity" evidence="1">
    <location>
        <begin position="421"/>
        <end position="432"/>
    </location>
</feature>
<protein>
    <submittedName>
        <fullName evidence="2">Uncharacterized protein</fullName>
    </submittedName>
</protein>
<feature type="compositionally biased region" description="Basic and acidic residues" evidence="1">
    <location>
        <begin position="377"/>
        <end position="389"/>
    </location>
</feature>
<feature type="region of interest" description="Disordered" evidence="1">
    <location>
        <begin position="246"/>
        <end position="310"/>
    </location>
</feature>
<feature type="region of interest" description="Disordered" evidence="1">
    <location>
        <begin position="616"/>
        <end position="636"/>
    </location>
</feature>
<feature type="compositionally biased region" description="Polar residues" evidence="1">
    <location>
        <begin position="247"/>
        <end position="257"/>
    </location>
</feature>